<dbReference type="AlphaFoldDB" id="A0A3N4HV82"/>
<name>A0A3N4HV82_ASCIM</name>
<accession>A0A3N4HV82</accession>
<keyword evidence="2" id="KW-1185">Reference proteome</keyword>
<reference evidence="1 2" key="1">
    <citation type="journal article" date="2018" name="Nat. Ecol. Evol.">
        <title>Pezizomycetes genomes reveal the molecular basis of ectomycorrhizal truffle lifestyle.</title>
        <authorList>
            <person name="Murat C."/>
            <person name="Payen T."/>
            <person name="Noel B."/>
            <person name="Kuo A."/>
            <person name="Morin E."/>
            <person name="Chen J."/>
            <person name="Kohler A."/>
            <person name="Krizsan K."/>
            <person name="Balestrini R."/>
            <person name="Da Silva C."/>
            <person name="Montanini B."/>
            <person name="Hainaut M."/>
            <person name="Levati E."/>
            <person name="Barry K.W."/>
            <person name="Belfiori B."/>
            <person name="Cichocki N."/>
            <person name="Clum A."/>
            <person name="Dockter R.B."/>
            <person name="Fauchery L."/>
            <person name="Guy J."/>
            <person name="Iotti M."/>
            <person name="Le Tacon F."/>
            <person name="Lindquist E.A."/>
            <person name="Lipzen A."/>
            <person name="Malagnac F."/>
            <person name="Mello A."/>
            <person name="Molinier V."/>
            <person name="Miyauchi S."/>
            <person name="Poulain J."/>
            <person name="Riccioni C."/>
            <person name="Rubini A."/>
            <person name="Sitrit Y."/>
            <person name="Splivallo R."/>
            <person name="Traeger S."/>
            <person name="Wang M."/>
            <person name="Zifcakova L."/>
            <person name="Wipf D."/>
            <person name="Zambonelli A."/>
            <person name="Paolocci F."/>
            <person name="Nowrousian M."/>
            <person name="Ottonello S."/>
            <person name="Baldrian P."/>
            <person name="Spatafora J.W."/>
            <person name="Henrissat B."/>
            <person name="Nagy L.G."/>
            <person name="Aury J.M."/>
            <person name="Wincker P."/>
            <person name="Grigoriev I.V."/>
            <person name="Bonfante P."/>
            <person name="Martin F.M."/>
        </authorList>
    </citation>
    <scope>NUCLEOTIDE SEQUENCE [LARGE SCALE GENOMIC DNA]</scope>
    <source>
        <strain evidence="1 2">RN42</strain>
    </source>
</reference>
<gene>
    <name evidence="1" type="ORF">BJ508DRAFT_331110</name>
</gene>
<dbReference type="EMBL" id="ML119744">
    <property type="protein sequence ID" value="RPA76438.1"/>
    <property type="molecule type" value="Genomic_DNA"/>
</dbReference>
<proteinExistence type="predicted"/>
<organism evidence="1 2">
    <name type="scientific">Ascobolus immersus RN42</name>
    <dbReference type="NCBI Taxonomy" id="1160509"/>
    <lineage>
        <taxon>Eukaryota</taxon>
        <taxon>Fungi</taxon>
        <taxon>Dikarya</taxon>
        <taxon>Ascomycota</taxon>
        <taxon>Pezizomycotina</taxon>
        <taxon>Pezizomycetes</taxon>
        <taxon>Pezizales</taxon>
        <taxon>Ascobolaceae</taxon>
        <taxon>Ascobolus</taxon>
    </lineage>
</organism>
<protein>
    <submittedName>
        <fullName evidence="1">Uncharacterized protein</fullName>
    </submittedName>
</protein>
<evidence type="ECO:0000313" key="2">
    <source>
        <dbReference type="Proteomes" id="UP000275078"/>
    </source>
</evidence>
<dbReference type="Proteomes" id="UP000275078">
    <property type="component" value="Unassembled WGS sequence"/>
</dbReference>
<evidence type="ECO:0000313" key="1">
    <source>
        <dbReference type="EMBL" id="RPA76438.1"/>
    </source>
</evidence>
<sequence>MPHATMKETIGLSASSIPDSEVLPFERCTTEQSRFLSAIRGELYHSLTLERCPTDYLKLYYSALIHQNWKDSLFGSRVQEIFSSSNGGQYVFCLMDDKETIYSFERGLQECSVYAPNRKNLPGQLLIVTKFTLDKATGKWPSRWSVLCVSTVDDERPFENSETWYAQIDNSKLPEYADSGSSQKLLMSTLGGSIGQPDSKGNRTICVRISHPEKI</sequence>